<dbReference type="PANTHER" id="PTHR35863:SF1">
    <property type="entry name" value="COBALT-PRECORRIN-5B C(1)-METHYLTRANSFERASE"/>
    <property type="match status" value="1"/>
</dbReference>
<evidence type="ECO:0000256" key="2">
    <source>
        <dbReference type="ARBA" id="ARBA00022603"/>
    </source>
</evidence>
<evidence type="ECO:0000256" key="1">
    <source>
        <dbReference type="ARBA" id="ARBA00022573"/>
    </source>
</evidence>
<keyword evidence="4 5" id="KW-0949">S-adenosyl-L-methionine</keyword>
<comment type="catalytic activity">
    <reaction evidence="5">
        <text>Co-precorrin-5B + S-adenosyl-L-methionine = Co-precorrin-6A + S-adenosyl-L-homocysteine</text>
        <dbReference type="Rhea" id="RHEA:26285"/>
        <dbReference type="ChEBI" id="CHEBI:57856"/>
        <dbReference type="ChEBI" id="CHEBI:59789"/>
        <dbReference type="ChEBI" id="CHEBI:60063"/>
        <dbReference type="ChEBI" id="CHEBI:60064"/>
        <dbReference type="EC" id="2.1.1.195"/>
    </reaction>
</comment>
<dbReference type="STRING" id="1528.SAMN04488579_11042"/>
<dbReference type="PANTHER" id="PTHR35863">
    <property type="entry name" value="COBALT-PRECORRIN-5B C(1)-METHYLTRANSFERASE"/>
    <property type="match status" value="1"/>
</dbReference>
<reference evidence="7" key="1">
    <citation type="submission" date="2016-10" db="EMBL/GenBank/DDBJ databases">
        <authorList>
            <person name="Varghese N."/>
            <person name="Submissions S."/>
        </authorList>
    </citation>
    <scope>NUCLEOTIDE SEQUENCE [LARGE SCALE GENOMIC DNA]</scope>
    <source>
        <strain evidence="7">VPI 5359</strain>
    </source>
</reference>
<keyword evidence="7" id="KW-1185">Reference proteome</keyword>
<dbReference type="SUPFAM" id="SSF111342">
    <property type="entry name" value="CbiD-like"/>
    <property type="match status" value="1"/>
</dbReference>
<dbReference type="OrthoDB" id="6439987at2"/>
<name>A0A1H3FHY4_EUBBA</name>
<dbReference type="RefSeq" id="WP_090245085.1">
    <property type="nucleotide sequence ID" value="NZ_FNOU01000010.1"/>
</dbReference>
<comment type="pathway">
    <text evidence="5">Cofactor biosynthesis; adenosylcobalamin biosynthesis; cob(II)yrinate a,c-diamide from sirohydrochlorin (anaerobic route): step 6/10.</text>
</comment>
<dbReference type="HAMAP" id="MF_00787">
    <property type="entry name" value="CbiD"/>
    <property type="match status" value="1"/>
</dbReference>
<dbReference type="AlphaFoldDB" id="A0A1H3FHY4"/>
<comment type="function">
    <text evidence="5">Catalyzes the methylation of C-1 in cobalt-precorrin-5B to form cobalt-precorrin-6A.</text>
</comment>
<evidence type="ECO:0000313" key="6">
    <source>
        <dbReference type="EMBL" id="SDX89729.1"/>
    </source>
</evidence>
<dbReference type="PIRSF" id="PIRSF026782">
    <property type="entry name" value="CbiD"/>
    <property type="match status" value="1"/>
</dbReference>
<evidence type="ECO:0000256" key="3">
    <source>
        <dbReference type="ARBA" id="ARBA00022679"/>
    </source>
</evidence>
<gene>
    <name evidence="5" type="primary">cbiD</name>
    <name evidence="6" type="ORF">SAMN04488579_11042</name>
</gene>
<evidence type="ECO:0000256" key="5">
    <source>
        <dbReference type="HAMAP-Rule" id="MF_00787"/>
    </source>
</evidence>
<evidence type="ECO:0000256" key="4">
    <source>
        <dbReference type="ARBA" id="ARBA00022691"/>
    </source>
</evidence>
<keyword evidence="1 5" id="KW-0169">Cobalamin biosynthesis</keyword>
<dbReference type="EC" id="2.1.1.195" evidence="5"/>
<proteinExistence type="inferred from homology"/>
<keyword evidence="2 5" id="KW-0489">Methyltransferase</keyword>
<dbReference type="NCBIfam" id="TIGR00312">
    <property type="entry name" value="cbiD"/>
    <property type="match status" value="1"/>
</dbReference>
<evidence type="ECO:0000313" key="7">
    <source>
        <dbReference type="Proteomes" id="UP000199652"/>
    </source>
</evidence>
<keyword evidence="3 5" id="KW-0808">Transferase</keyword>
<protein>
    <recommendedName>
        <fullName evidence="5">Cobalt-precorrin-5B C(1)-methyltransferase</fullName>
        <ecNumber evidence="5">2.1.1.195</ecNumber>
    </recommendedName>
    <alternativeName>
        <fullName evidence="5">Cobalt-precorrin-6A synthase</fullName>
    </alternativeName>
</protein>
<dbReference type="GO" id="GO:0043780">
    <property type="term" value="F:cobalt-precorrin-5B C1-methyltransferase activity"/>
    <property type="evidence" value="ECO:0007669"/>
    <property type="project" value="RHEA"/>
</dbReference>
<sequence>MTVFEKYVEKGGKRLRYGYTTGSCATAAAAGATRMLLTGVRVKHVIIDTPKGWPLDLTLHDPEVGEGWARCSVIKDAGDDPDITNGVKVYVTVRSQDEPGIRFSAGVGVGVVTLKGLSVPVGEPAINPVPRQMITREMMKIMQAQRYEGGFEVEISIPDGVELAKRTFNPKLGIQGGLSIVGTSGIVEPMSEDALKASMKLEISMLKAQEMDPIIFIPGNYGKDFALEQGLPENRMVKTSNYVGYMLEEAEGFDISEILFVGHLGKLVKVAGGLFNTHSGVCDGRMEILAAHGALLGADQTCVAKIMGSTTTDEATDYLLEAGLTGYFDHLAEAVKKRCEGKVYGNIHIEVVLFSKAHGYLGASSGAKEMEGRICNQSR</sequence>
<dbReference type="Proteomes" id="UP000199652">
    <property type="component" value="Unassembled WGS sequence"/>
</dbReference>
<dbReference type="InterPro" id="IPR036074">
    <property type="entry name" value="CbiD_sf"/>
</dbReference>
<accession>A0A1H3FHY4</accession>
<dbReference type="Pfam" id="PF01888">
    <property type="entry name" value="CbiD"/>
    <property type="match status" value="1"/>
</dbReference>
<dbReference type="UniPathway" id="UPA00148">
    <property type="reaction ID" value="UER00227"/>
</dbReference>
<dbReference type="Gene3D" id="3.30.2110.10">
    <property type="entry name" value="CbiD-like"/>
    <property type="match status" value="1"/>
</dbReference>
<organism evidence="6 7">
    <name type="scientific">Eubacterium barkeri</name>
    <name type="common">Clostridium barkeri</name>
    <dbReference type="NCBI Taxonomy" id="1528"/>
    <lineage>
        <taxon>Bacteria</taxon>
        <taxon>Bacillati</taxon>
        <taxon>Bacillota</taxon>
        <taxon>Clostridia</taxon>
        <taxon>Eubacteriales</taxon>
        <taxon>Eubacteriaceae</taxon>
        <taxon>Eubacterium</taxon>
    </lineage>
</organism>
<comment type="similarity">
    <text evidence="5">Belongs to the CbiD family.</text>
</comment>
<dbReference type="GO" id="GO:0032259">
    <property type="term" value="P:methylation"/>
    <property type="evidence" value="ECO:0007669"/>
    <property type="project" value="UniProtKB-KW"/>
</dbReference>
<dbReference type="InterPro" id="IPR002748">
    <property type="entry name" value="CbiD"/>
</dbReference>
<dbReference type="GO" id="GO:0019251">
    <property type="term" value="P:anaerobic cobalamin biosynthetic process"/>
    <property type="evidence" value="ECO:0007669"/>
    <property type="project" value="UniProtKB-UniRule"/>
</dbReference>
<dbReference type="EMBL" id="FNOU01000010">
    <property type="protein sequence ID" value="SDX89729.1"/>
    <property type="molecule type" value="Genomic_DNA"/>
</dbReference>